<reference evidence="5 6" key="1">
    <citation type="submission" date="2020-08" db="EMBL/GenBank/DDBJ databases">
        <title>Genome public.</title>
        <authorList>
            <person name="Liu C."/>
            <person name="Sun Q."/>
        </authorList>
    </citation>
    <scope>NUCLEOTIDE SEQUENCE [LARGE SCALE GENOMIC DNA]</scope>
    <source>
        <strain evidence="5 6">BX0805</strain>
    </source>
</reference>
<dbReference type="InterPro" id="IPR020814">
    <property type="entry name" value="Ribosomal_S6_plastid/chlpt"/>
</dbReference>
<keyword evidence="4" id="KW-0687">Ribonucleoprotein</keyword>
<dbReference type="HAMAP" id="MF_00360">
    <property type="entry name" value="Ribosomal_bS6"/>
    <property type="match status" value="1"/>
</dbReference>
<comment type="similarity">
    <text evidence="1 4">Belongs to the bacterial ribosomal protein bS6 family.</text>
</comment>
<evidence type="ECO:0000256" key="2">
    <source>
        <dbReference type="ARBA" id="ARBA00035104"/>
    </source>
</evidence>
<dbReference type="GO" id="GO:0005840">
    <property type="term" value="C:ribosome"/>
    <property type="evidence" value="ECO:0007669"/>
    <property type="project" value="UniProtKB-KW"/>
</dbReference>
<evidence type="ECO:0000313" key="5">
    <source>
        <dbReference type="EMBL" id="MBC5754738.1"/>
    </source>
</evidence>
<dbReference type="InterPro" id="IPR000529">
    <property type="entry name" value="Ribosomal_bS6"/>
</dbReference>
<keyword evidence="4 5" id="KW-0689">Ribosomal protein</keyword>
<evidence type="ECO:0000256" key="1">
    <source>
        <dbReference type="ARBA" id="ARBA00009512"/>
    </source>
</evidence>
<keyword evidence="4" id="KW-0694">RNA-binding</keyword>
<dbReference type="InterPro" id="IPR014717">
    <property type="entry name" value="Transl_elong_EF1B/ribsomal_bS6"/>
</dbReference>
<comment type="caution">
    <text evidence="5">The sequence shown here is derived from an EMBL/GenBank/DDBJ whole genome shotgun (WGS) entry which is preliminary data.</text>
</comment>
<sequence>MNKYELALVVNAKIEDDARTATVEKAKEYITRCGGTITNVDEWGKKKLAYDIQKMSEAFYYFIAFDAEPGVPAEIEQNVRIMDNVLRFLCVRQEEA</sequence>
<keyword evidence="6" id="KW-1185">Reference proteome</keyword>
<dbReference type="SUPFAM" id="SSF54995">
    <property type="entry name" value="Ribosomal protein S6"/>
    <property type="match status" value="1"/>
</dbReference>
<gene>
    <name evidence="4 5" type="primary">rpsF</name>
    <name evidence="5" type="ORF">H8Z76_12095</name>
</gene>
<accession>A0ABR7ICW8</accession>
<keyword evidence="4" id="KW-0699">rRNA-binding</keyword>
<comment type="function">
    <text evidence="2 4">Binds together with bS18 to 16S ribosomal RNA.</text>
</comment>
<evidence type="ECO:0000313" key="6">
    <source>
        <dbReference type="Proteomes" id="UP000621540"/>
    </source>
</evidence>
<dbReference type="Pfam" id="PF01250">
    <property type="entry name" value="Ribosomal_S6"/>
    <property type="match status" value="1"/>
</dbReference>
<dbReference type="PANTHER" id="PTHR21011:SF1">
    <property type="entry name" value="SMALL RIBOSOMAL SUBUNIT PROTEIN BS6M"/>
    <property type="match status" value="1"/>
</dbReference>
<dbReference type="PANTHER" id="PTHR21011">
    <property type="entry name" value="MITOCHONDRIAL 28S RIBOSOMAL PROTEIN S6"/>
    <property type="match status" value="1"/>
</dbReference>
<dbReference type="Proteomes" id="UP000621540">
    <property type="component" value="Unassembled WGS sequence"/>
</dbReference>
<proteinExistence type="inferred from homology"/>
<dbReference type="NCBIfam" id="TIGR00166">
    <property type="entry name" value="S6"/>
    <property type="match status" value="1"/>
</dbReference>
<name>A0ABR7ICW8_9FIRM</name>
<dbReference type="RefSeq" id="WP_022516669.1">
    <property type="nucleotide sequence ID" value="NZ_JACOQH010000010.1"/>
</dbReference>
<dbReference type="InterPro" id="IPR035980">
    <property type="entry name" value="Ribosomal_bS6_sf"/>
</dbReference>
<dbReference type="CDD" id="cd00473">
    <property type="entry name" value="bS6"/>
    <property type="match status" value="1"/>
</dbReference>
<evidence type="ECO:0000256" key="4">
    <source>
        <dbReference type="HAMAP-Rule" id="MF_00360"/>
    </source>
</evidence>
<dbReference type="EMBL" id="JACOQH010000010">
    <property type="protein sequence ID" value="MBC5754738.1"/>
    <property type="molecule type" value="Genomic_DNA"/>
</dbReference>
<organism evidence="5 6">
    <name type="scientific">Roseburia yibonii</name>
    <dbReference type="NCBI Taxonomy" id="2763063"/>
    <lineage>
        <taxon>Bacteria</taxon>
        <taxon>Bacillati</taxon>
        <taxon>Bacillota</taxon>
        <taxon>Clostridia</taxon>
        <taxon>Lachnospirales</taxon>
        <taxon>Lachnospiraceae</taxon>
        <taxon>Roseburia</taxon>
    </lineage>
</organism>
<protein>
    <recommendedName>
        <fullName evidence="3 4">Small ribosomal subunit protein bS6</fullName>
    </recommendedName>
</protein>
<dbReference type="Gene3D" id="3.30.70.60">
    <property type="match status" value="1"/>
</dbReference>
<evidence type="ECO:0000256" key="3">
    <source>
        <dbReference type="ARBA" id="ARBA00035294"/>
    </source>
</evidence>